<proteinExistence type="predicted"/>
<dbReference type="PATRIC" id="fig|991778.3.peg.4015"/>
<evidence type="ECO:0000313" key="2">
    <source>
        <dbReference type="EMBL" id="EGF26226.1"/>
    </source>
</evidence>
<evidence type="ECO:0000256" key="1">
    <source>
        <dbReference type="SAM" id="MobiDB-lite"/>
    </source>
</evidence>
<feature type="region of interest" description="Disordered" evidence="1">
    <location>
        <begin position="39"/>
        <end position="67"/>
    </location>
</feature>
<reference evidence="2 3" key="1">
    <citation type="journal article" date="2013" name="Mar. Genomics">
        <title>Expression of sulfatases in Rhodopirellula baltica and the diversity of sulfatases in the genus Rhodopirellula.</title>
        <authorList>
            <person name="Wegner C.E."/>
            <person name="Richter-Heitmann T."/>
            <person name="Klindworth A."/>
            <person name="Klockow C."/>
            <person name="Richter M."/>
            <person name="Achstetter T."/>
            <person name="Glockner F.O."/>
            <person name="Harder J."/>
        </authorList>
    </citation>
    <scope>NUCLEOTIDE SEQUENCE [LARGE SCALE GENOMIC DNA]</scope>
    <source>
        <strain evidence="2 3">WH47</strain>
    </source>
</reference>
<sequence length="67" mass="7461">MHTKAQRKVLGNSQKINDESFLCSGMLLIGQASACNKECPTPKSTPLRSSELRKRTTGWNGRLLKDQ</sequence>
<dbReference type="Proteomes" id="UP000006222">
    <property type="component" value="Unassembled WGS sequence"/>
</dbReference>
<gene>
    <name evidence="2" type="ORF">RBWH47_01944</name>
</gene>
<name>F2AVM7_RHOBT</name>
<dbReference type="EMBL" id="AFAR01000190">
    <property type="protein sequence ID" value="EGF26226.1"/>
    <property type="molecule type" value="Genomic_DNA"/>
</dbReference>
<dbReference type="AlphaFoldDB" id="F2AVM7"/>
<accession>F2AVM7</accession>
<comment type="caution">
    <text evidence="2">The sequence shown here is derived from an EMBL/GenBank/DDBJ whole genome shotgun (WGS) entry which is preliminary data.</text>
</comment>
<evidence type="ECO:0000313" key="3">
    <source>
        <dbReference type="Proteomes" id="UP000006222"/>
    </source>
</evidence>
<protein>
    <submittedName>
        <fullName evidence="2">Uncharacterized protein</fullName>
    </submittedName>
</protein>
<organism evidence="2 3">
    <name type="scientific">Rhodopirellula baltica WH47</name>
    <dbReference type="NCBI Taxonomy" id="991778"/>
    <lineage>
        <taxon>Bacteria</taxon>
        <taxon>Pseudomonadati</taxon>
        <taxon>Planctomycetota</taxon>
        <taxon>Planctomycetia</taxon>
        <taxon>Pirellulales</taxon>
        <taxon>Pirellulaceae</taxon>
        <taxon>Rhodopirellula</taxon>
    </lineage>
</organism>